<keyword evidence="4" id="KW-1185">Reference proteome</keyword>
<dbReference type="InterPro" id="IPR021777">
    <property type="entry name" value="SANBR_BTB"/>
</dbReference>
<evidence type="ECO:0000259" key="2">
    <source>
        <dbReference type="Pfam" id="PF11822"/>
    </source>
</evidence>
<dbReference type="AlphaFoldDB" id="A0AAD1U2H4"/>
<evidence type="ECO:0000313" key="3">
    <source>
        <dbReference type="EMBL" id="CAI2360756.1"/>
    </source>
</evidence>
<dbReference type="InterPro" id="IPR045902">
    <property type="entry name" value="SANBR-like"/>
</dbReference>
<comment type="caution">
    <text evidence="3">The sequence shown here is derived from an EMBL/GenBank/DDBJ whole genome shotgun (WGS) entry which is preliminary data.</text>
</comment>
<sequence>MNDFVHPRKGFGGNTRLDPLVGKSPSLSGVHPKPSKPKTLMTQSLIKGNNVQNSIHKKNEKQPKTKIPVVPADERIVIKVTDERNNINKNFECRKGLLLREMKYFEKHLKSTDSAEDIDISVHCDVAIFEWLMNYINDREPKLSTQNVIPILISAEFLVIRRLIDKCIEFIIENITAIAAGRVDLNCLSQNLIKKIADAITLEQLNLCKDPRDSIQSKLYYHKLGDLLKIDSNEIFRCIHCNILYTEEQTKWMTCPKAGIFIDFRGRVISNHFPDSNWKIEEFFNFLKKNNVSWRRIFWKIWGRIHTDECTNCGQKFVYADRDHCSYHSEKPTFAYGSNNGVYPCCNAEAVRFTTGVDAGGCENRPHSFKNMKEDSLQYKFLLKHYELLKETATPQSLCESIEPEKTPKSAYTREELETEESKTSTVVRHKLMSLLTLVKEFTNKKLKNNAKNCSDCMKIGSCCSKCYNLDDEDDDSPDFNFVLPKKLKPHSHSSNFKNKENGIPSKKGSNATTAGKYKLWKMDYYRQKDRDAMSDISKQLKRHRKKHKSSHMKLLIKSSSKGPPKPSSKPSTKPSSKSGPKAQPKGGPKYGSKPASGHSKAKYRR</sequence>
<dbReference type="PANTHER" id="PTHR20946">
    <property type="entry name" value="SANT AND BTB DOMAIN REGULATOR OF CLASS SWITCH RECOMBINATION"/>
    <property type="match status" value="1"/>
</dbReference>
<reference evidence="3" key="1">
    <citation type="submission" date="2023-07" db="EMBL/GenBank/DDBJ databases">
        <authorList>
            <consortium name="AG Swart"/>
            <person name="Singh M."/>
            <person name="Singh A."/>
            <person name="Seah K."/>
            <person name="Emmerich C."/>
        </authorList>
    </citation>
    <scope>NUCLEOTIDE SEQUENCE</scope>
    <source>
        <strain evidence="3">DP1</strain>
    </source>
</reference>
<feature type="domain" description="SANT and BTB" evidence="2">
    <location>
        <begin position="76"/>
        <end position="168"/>
    </location>
</feature>
<evidence type="ECO:0000313" key="4">
    <source>
        <dbReference type="Proteomes" id="UP001295684"/>
    </source>
</evidence>
<dbReference type="Proteomes" id="UP001295684">
    <property type="component" value="Unassembled WGS sequence"/>
</dbReference>
<dbReference type="EMBL" id="CAMPGE010001952">
    <property type="protein sequence ID" value="CAI2360756.1"/>
    <property type="molecule type" value="Genomic_DNA"/>
</dbReference>
<dbReference type="Pfam" id="PF11822">
    <property type="entry name" value="BTB_SANBR"/>
    <property type="match status" value="1"/>
</dbReference>
<dbReference type="Gene3D" id="3.30.710.10">
    <property type="entry name" value="Potassium Channel Kv1.1, Chain A"/>
    <property type="match status" value="1"/>
</dbReference>
<evidence type="ECO:0000256" key="1">
    <source>
        <dbReference type="SAM" id="MobiDB-lite"/>
    </source>
</evidence>
<gene>
    <name evidence="3" type="ORF">ECRASSUSDP1_LOCUS2061</name>
</gene>
<feature type="region of interest" description="Disordered" evidence="1">
    <location>
        <begin position="487"/>
        <end position="512"/>
    </location>
</feature>
<feature type="region of interest" description="Disordered" evidence="1">
    <location>
        <begin position="538"/>
        <end position="606"/>
    </location>
</feature>
<protein>
    <recommendedName>
        <fullName evidence="2">SANT and BTB domain-containing protein</fullName>
    </recommendedName>
</protein>
<feature type="compositionally biased region" description="Basic residues" evidence="1">
    <location>
        <begin position="540"/>
        <end position="552"/>
    </location>
</feature>
<accession>A0AAD1U2H4</accession>
<feature type="compositionally biased region" description="Basic and acidic residues" evidence="1">
    <location>
        <begin position="404"/>
        <end position="423"/>
    </location>
</feature>
<feature type="region of interest" description="Disordered" evidence="1">
    <location>
        <begin position="404"/>
        <end position="424"/>
    </location>
</feature>
<organism evidence="3 4">
    <name type="scientific">Euplotes crassus</name>
    <dbReference type="NCBI Taxonomy" id="5936"/>
    <lineage>
        <taxon>Eukaryota</taxon>
        <taxon>Sar</taxon>
        <taxon>Alveolata</taxon>
        <taxon>Ciliophora</taxon>
        <taxon>Intramacronucleata</taxon>
        <taxon>Spirotrichea</taxon>
        <taxon>Hypotrichia</taxon>
        <taxon>Euplotida</taxon>
        <taxon>Euplotidae</taxon>
        <taxon>Moneuplotes</taxon>
    </lineage>
</organism>
<dbReference type="PANTHER" id="PTHR20946:SF0">
    <property type="entry name" value="SANT AND BTB DOMAIN REGULATOR OF CLASS SWITCH RECOMBINATION"/>
    <property type="match status" value="1"/>
</dbReference>
<name>A0AAD1U2H4_EUPCR</name>
<feature type="compositionally biased region" description="Low complexity" evidence="1">
    <location>
        <begin position="553"/>
        <end position="582"/>
    </location>
</feature>
<dbReference type="SUPFAM" id="SSF54695">
    <property type="entry name" value="POZ domain"/>
    <property type="match status" value="1"/>
</dbReference>
<dbReference type="InterPro" id="IPR011333">
    <property type="entry name" value="SKP1/BTB/POZ_sf"/>
</dbReference>
<feature type="region of interest" description="Disordered" evidence="1">
    <location>
        <begin position="1"/>
        <end position="39"/>
    </location>
</feature>
<proteinExistence type="predicted"/>